<dbReference type="InterPro" id="IPR047757">
    <property type="entry name" value="AfsA-like"/>
</dbReference>
<dbReference type="EMBL" id="BAAANT010000013">
    <property type="protein sequence ID" value="GAA2142796.1"/>
    <property type="molecule type" value="Genomic_DNA"/>
</dbReference>
<dbReference type="InterPro" id="IPR029069">
    <property type="entry name" value="HotDog_dom_sf"/>
</dbReference>
<evidence type="ECO:0000313" key="2">
    <source>
        <dbReference type="EMBL" id="GAA2142796.1"/>
    </source>
</evidence>
<accession>A0ABN2ZIM3</accession>
<protein>
    <submittedName>
        <fullName evidence="2">ScbA/BarX family gamma-butyrolactone biosynthesis protein</fullName>
    </submittedName>
</protein>
<comment type="caution">
    <text evidence="2">The sequence shown here is derived from an EMBL/GenBank/DDBJ whole genome shotgun (WGS) entry which is preliminary data.</text>
</comment>
<dbReference type="RefSeq" id="WP_344464664.1">
    <property type="nucleotide sequence ID" value="NZ_BAAANT010000013.1"/>
</dbReference>
<dbReference type="InterPro" id="IPR005509">
    <property type="entry name" value="AfsA_hotdog_dom"/>
</dbReference>
<evidence type="ECO:0000313" key="3">
    <source>
        <dbReference type="Proteomes" id="UP001422759"/>
    </source>
</evidence>
<proteinExistence type="predicted"/>
<gene>
    <name evidence="2" type="ORF">GCM10009760_28360</name>
</gene>
<keyword evidence="3" id="KW-1185">Reference proteome</keyword>
<name>A0ABN2ZIM3_9ACTN</name>
<evidence type="ECO:0000259" key="1">
    <source>
        <dbReference type="Pfam" id="PF03756"/>
    </source>
</evidence>
<dbReference type="SUPFAM" id="SSF54637">
    <property type="entry name" value="Thioesterase/thiol ester dehydrase-isomerase"/>
    <property type="match status" value="1"/>
</dbReference>
<feature type="domain" description="A-factor biosynthesis hotdog" evidence="1">
    <location>
        <begin position="33"/>
        <end position="167"/>
    </location>
</feature>
<sequence length="320" mass="34998">MGSVLTDATCLLTAGRPSNDDSELHQQTVPRRYVHRASVSEVLLTGWRRIAPNRFLLGAQWPRTHSLYRPVAGVYDPLMLAETVRQSGLLIAHVGYGVPLDYPFLMWDLAYQTEPEWMTVDSAPADLLVAVTCEEVRSRRGVMAGMTYRVDVYRGGERMGGGSARFDCMAPGTYARLRAPFLAGGPVGMVPAQEARRPEAAANTVLVPTGVPNSWQIQADRRNPVLFDHPVDHVPGMVLVEAMRQAAASLSDGRPVAPFELETSFIRYAELHQPVHVRVCPGPKGEDQGLAVGVVLEQAGEPVAQGFLQLRPLPVEQPAF</sequence>
<dbReference type="Proteomes" id="UP001422759">
    <property type="component" value="Unassembled WGS sequence"/>
</dbReference>
<dbReference type="NCBIfam" id="NF041195">
    <property type="entry name" value="ScbA_BarX_GamBu"/>
    <property type="match status" value="1"/>
</dbReference>
<feature type="domain" description="A-factor biosynthesis hotdog" evidence="1">
    <location>
        <begin position="203"/>
        <end position="309"/>
    </location>
</feature>
<organism evidence="2 3">
    <name type="scientific">Kitasatospora kazusensis</name>
    <dbReference type="NCBI Taxonomy" id="407974"/>
    <lineage>
        <taxon>Bacteria</taxon>
        <taxon>Bacillati</taxon>
        <taxon>Actinomycetota</taxon>
        <taxon>Actinomycetes</taxon>
        <taxon>Kitasatosporales</taxon>
        <taxon>Streptomycetaceae</taxon>
        <taxon>Kitasatospora</taxon>
    </lineage>
</organism>
<reference evidence="2 3" key="1">
    <citation type="journal article" date="2019" name="Int. J. Syst. Evol. Microbiol.">
        <title>The Global Catalogue of Microorganisms (GCM) 10K type strain sequencing project: providing services to taxonomists for standard genome sequencing and annotation.</title>
        <authorList>
            <consortium name="The Broad Institute Genomics Platform"/>
            <consortium name="The Broad Institute Genome Sequencing Center for Infectious Disease"/>
            <person name="Wu L."/>
            <person name="Ma J."/>
        </authorList>
    </citation>
    <scope>NUCLEOTIDE SEQUENCE [LARGE SCALE GENOMIC DNA]</scope>
    <source>
        <strain evidence="2 3">JCM 14560</strain>
    </source>
</reference>
<dbReference type="Pfam" id="PF03756">
    <property type="entry name" value="AfsA"/>
    <property type="match status" value="2"/>
</dbReference>